<dbReference type="RefSeq" id="XP_021839712.2">
    <property type="nucleotide sequence ID" value="XM_021984020.2"/>
</dbReference>
<dbReference type="PANTHER" id="PTHR33233">
    <property type="entry name" value="ENDONUCLEASE/EXONUCLEASE/PHOSPHATASE"/>
    <property type="match status" value="1"/>
</dbReference>
<sequence>MLRVIPVWIKLPNLPLNCWGSDSLSRIGSLLGVPLYADECTSKQMRISFARLLVEIYVTKDLPKSVTIQGPAGIAIVQKVIYEWLPPFCTKCNLVGHVCGKGNGSMTRFQPARQQQKKIVQVWQPKKIVSQPVEEENETETTMEGEVTNLDSNQPTTADSAPVDEGWRVVTRRNREPRNSPSIVGLAQVHEELGMNDPSKVVEIKKFLGNNNVSVVALVETKIKCANSGKIQKKFGNGWRWIMNYSNSPRGRIWVGWKHDMITFQPIFQSDQLIHGCISAKNGKFRTTFTPVYGLHSIETRKTLWNDLTQLS</sequence>
<organism evidence="2 3">
    <name type="scientific">Spinacia oleracea</name>
    <name type="common">Spinach</name>
    <dbReference type="NCBI Taxonomy" id="3562"/>
    <lineage>
        <taxon>Eukaryota</taxon>
        <taxon>Viridiplantae</taxon>
        <taxon>Streptophyta</taxon>
        <taxon>Embryophyta</taxon>
        <taxon>Tracheophyta</taxon>
        <taxon>Spermatophyta</taxon>
        <taxon>Magnoliopsida</taxon>
        <taxon>eudicotyledons</taxon>
        <taxon>Gunneridae</taxon>
        <taxon>Pentapetalae</taxon>
        <taxon>Caryophyllales</taxon>
        <taxon>Chenopodiaceae</taxon>
        <taxon>Chenopodioideae</taxon>
        <taxon>Anserineae</taxon>
        <taxon>Spinacia</taxon>
    </lineage>
</organism>
<dbReference type="AlphaFoldDB" id="A0A9R0HYZ2"/>
<evidence type="ECO:0000313" key="2">
    <source>
        <dbReference type="Proteomes" id="UP000813463"/>
    </source>
</evidence>
<reference evidence="2" key="1">
    <citation type="journal article" date="2021" name="Nat. Commun.">
        <title>Genomic analyses provide insights into spinach domestication and the genetic basis of agronomic traits.</title>
        <authorList>
            <person name="Cai X."/>
            <person name="Sun X."/>
            <person name="Xu C."/>
            <person name="Sun H."/>
            <person name="Wang X."/>
            <person name="Ge C."/>
            <person name="Zhang Z."/>
            <person name="Wang Q."/>
            <person name="Fei Z."/>
            <person name="Jiao C."/>
            <person name="Wang Q."/>
        </authorList>
    </citation>
    <scope>NUCLEOTIDE SEQUENCE [LARGE SCALE GENOMIC DNA]</scope>
    <source>
        <strain evidence="2">cv. Varoflay</strain>
    </source>
</reference>
<evidence type="ECO:0000313" key="3">
    <source>
        <dbReference type="RefSeq" id="XP_021839712.2"/>
    </source>
</evidence>
<name>A0A9R0HYZ2_SPIOL</name>
<protein>
    <recommendedName>
        <fullName evidence="4">DUF4283 domain-containing protein</fullName>
    </recommendedName>
</protein>
<dbReference type="Proteomes" id="UP000813463">
    <property type="component" value="Chromosome 6"/>
</dbReference>
<evidence type="ECO:0008006" key="4">
    <source>
        <dbReference type="Google" id="ProtNLM"/>
    </source>
</evidence>
<keyword evidence="2" id="KW-1185">Reference proteome</keyword>
<gene>
    <name evidence="3" type="primary">LOC110779518</name>
</gene>
<reference evidence="3" key="2">
    <citation type="submission" date="2025-08" db="UniProtKB">
        <authorList>
            <consortium name="RefSeq"/>
        </authorList>
    </citation>
    <scope>IDENTIFICATION</scope>
    <source>
        <tissue evidence="3">Leaf</tissue>
    </source>
</reference>
<feature type="region of interest" description="Disordered" evidence="1">
    <location>
        <begin position="131"/>
        <end position="162"/>
    </location>
</feature>
<dbReference type="PANTHER" id="PTHR33233:SF17">
    <property type="entry name" value="DUF4283 DOMAIN-CONTAINING PROTEIN"/>
    <property type="match status" value="1"/>
</dbReference>
<accession>A0A9R0HYZ2</accession>
<feature type="compositionally biased region" description="Polar residues" evidence="1">
    <location>
        <begin position="149"/>
        <end position="159"/>
    </location>
</feature>
<evidence type="ECO:0000256" key="1">
    <source>
        <dbReference type="SAM" id="MobiDB-lite"/>
    </source>
</evidence>
<dbReference type="GeneID" id="110779518"/>
<dbReference type="KEGG" id="soe:110779518"/>
<proteinExistence type="predicted"/>
<feature type="compositionally biased region" description="Acidic residues" evidence="1">
    <location>
        <begin position="133"/>
        <end position="143"/>
    </location>
</feature>